<proteinExistence type="predicted"/>
<keyword evidence="1" id="KW-0472">Membrane</keyword>
<evidence type="ECO:0000256" key="1">
    <source>
        <dbReference type="SAM" id="Phobius"/>
    </source>
</evidence>
<feature type="transmembrane region" description="Helical" evidence="1">
    <location>
        <begin position="39"/>
        <end position="61"/>
    </location>
</feature>
<evidence type="ECO:0000313" key="3">
    <source>
        <dbReference type="Proteomes" id="UP001183176"/>
    </source>
</evidence>
<dbReference type="EMBL" id="JAVREH010000004">
    <property type="protein sequence ID" value="MDT0260588.1"/>
    <property type="molecule type" value="Genomic_DNA"/>
</dbReference>
<keyword evidence="1" id="KW-1133">Transmembrane helix</keyword>
<sequence length="159" mass="18160">MIDPLWPVIVLTCTALFGAVLLLALLVAPLSSRRRVLRLSALAICYLWIDLALVAGCWTLWLRQPTPRRDEDRWRRRHAALLGWALRLLLTLARLFLGYEVHTVEEVVAPGDAPLIVLARHAGPGDSVTLVQLLVAAYRRSRRWCSRRRCSGTRDWIWC</sequence>
<dbReference type="Proteomes" id="UP001183176">
    <property type="component" value="Unassembled WGS sequence"/>
</dbReference>
<comment type="caution">
    <text evidence="2">The sequence shown here is derived from an EMBL/GenBank/DDBJ whole genome shotgun (WGS) entry which is preliminary data.</text>
</comment>
<evidence type="ECO:0008006" key="4">
    <source>
        <dbReference type="Google" id="ProtNLM"/>
    </source>
</evidence>
<keyword evidence="1" id="KW-0812">Transmembrane</keyword>
<gene>
    <name evidence="2" type="ORF">RM423_04195</name>
</gene>
<reference evidence="3" key="1">
    <citation type="submission" date="2023-07" db="EMBL/GenBank/DDBJ databases">
        <title>30 novel species of actinomycetes from the DSMZ collection.</title>
        <authorList>
            <person name="Nouioui I."/>
        </authorList>
    </citation>
    <scope>NUCLEOTIDE SEQUENCE [LARGE SCALE GENOMIC DNA]</scope>
    <source>
        <strain evidence="3">DSM 44399</strain>
    </source>
</reference>
<keyword evidence="3" id="KW-1185">Reference proteome</keyword>
<accession>A0ABU2J8J6</accession>
<feature type="transmembrane region" description="Helical" evidence="1">
    <location>
        <begin position="6"/>
        <end position="27"/>
    </location>
</feature>
<evidence type="ECO:0000313" key="2">
    <source>
        <dbReference type="EMBL" id="MDT0260588.1"/>
    </source>
</evidence>
<organism evidence="2 3">
    <name type="scientific">Jatrophihabitans lederbergiae</name>
    <dbReference type="NCBI Taxonomy" id="3075547"/>
    <lineage>
        <taxon>Bacteria</taxon>
        <taxon>Bacillati</taxon>
        <taxon>Actinomycetota</taxon>
        <taxon>Actinomycetes</taxon>
        <taxon>Jatrophihabitantales</taxon>
        <taxon>Jatrophihabitantaceae</taxon>
        <taxon>Jatrophihabitans</taxon>
    </lineage>
</organism>
<name>A0ABU2J8J6_9ACTN</name>
<protein>
    <recommendedName>
        <fullName evidence="4">Phospholipid/glycerol acyltransferase domain-containing protein</fullName>
    </recommendedName>
</protein>
<dbReference type="RefSeq" id="WP_311421746.1">
    <property type="nucleotide sequence ID" value="NZ_JAVREH010000004.1"/>
</dbReference>